<sequence>MLFSPFNSPTNKPINLREERTSLNILSRINFELESITLYDNISIEKFSSKLQEFKWQLYEHTDLPVDVRLRLQKLVLKHKTSLSLNMKLDKLDLLNKDFFYDLNLSKPYSNVLIKTLTYKNKDSKLILDDIFLPSVSKMQQKSRILNQVEAFDVWNIKSFLDSMTWDLHQLKFNLSKIFQHLNDQQFEQIKQSISSPLKNLGPEKQTVKKFFLPTIKRAKVLNLQDLESLLLLIFIINQFNIKFALEANDVPFTEGNFLLTLASNNGFEIPPIFFEFWKNCVFSHGNQKFVKSAVFLENAKYNDRLMENGINFIRGDQTETAKFLKINHIYFGLLGLLYFKLSELDECEDKIDRIKQGFFYLNTFFETRKLIEAADKREKEELNDKLLEEWYHKYFKNKFEEVFKIMREKCHDDKISMKHIAEKRDVKKNEEEIFKKSVFYKKMFSLEEEEEYKPPSVGLYETINFEGLEELDSIKYEPEETVAQAGISNFSNTPAAKRINKRFEELDKLNCSSNVIENDEDESLLKYIMDNL</sequence>
<dbReference type="AlphaFoldDB" id="A0AAD5TWF9"/>
<organism evidence="1 2">
    <name type="scientific">Clydaea vesicula</name>
    <dbReference type="NCBI Taxonomy" id="447962"/>
    <lineage>
        <taxon>Eukaryota</taxon>
        <taxon>Fungi</taxon>
        <taxon>Fungi incertae sedis</taxon>
        <taxon>Chytridiomycota</taxon>
        <taxon>Chytridiomycota incertae sedis</taxon>
        <taxon>Chytridiomycetes</taxon>
        <taxon>Lobulomycetales</taxon>
        <taxon>Lobulomycetaceae</taxon>
        <taxon>Clydaea</taxon>
    </lineage>
</organism>
<protein>
    <submittedName>
        <fullName evidence="1">Uncharacterized protein</fullName>
    </submittedName>
</protein>
<accession>A0AAD5TWF9</accession>
<evidence type="ECO:0000313" key="1">
    <source>
        <dbReference type="EMBL" id="KAJ3212279.1"/>
    </source>
</evidence>
<dbReference type="Proteomes" id="UP001211065">
    <property type="component" value="Unassembled WGS sequence"/>
</dbReference>
<evidence type="ECO:0000313" key="2">
    <source>
        <dbReference type="Proteomes" id="UP001211065"/>
    </source>
</evidence>
<reference evidence="1" key="1">
    <citation type="submission" date="2020-05" db="EMBL/GenBank/DDBJ databases">
        <title>Phylogenomic resolution of chytrid fungi.</title>
        <authorList>
            <person name="Stajich J.E."/>
            <person name="Amses K."/>
            <person name="Simmons R."/>
            <person name="Seto K."/>
            <person name="Myers J."/>
            <person name="Bonds A."/>
            <person name="Quandt C.A."/>
            <person name="Barry K."/>
            <person name="Liu P."/>
            <person name="Grigoriev I."/>
            <person name="Longcore J.E."/>
            <person name="James T.Y."/>
        </authorList>
    </citation>
    <scope>NUCLEOTIDE SEQUENCE</scope>
    <source>
        <strain evidence="1">JEL0476</strain>
    </source>
</reference>
<name>A0AAD5TWF9_9FUNG</name>
<keyword evidence="2" id="KW-1185">Reference proteome</keyword>
<comment type="caution">
    <text evidence="1">The sequence shown here is derived from an EMBL/GenBank/DDBJ whole genome shotgun (WGS) entry which is preliminary data.</text>
</comment>
<dbReference type="EMBL" id="JADGJW010000787">
    <property type="protein sequence ID" value="KAJ3212279.1"/>
    <property type="molecule type" value="Genomic_DNA"/>
</dbReference>
<proteinExistence type="predicted"/>
<gene>
    <name evidence="1" type="ORF">HK099_007766</name>
</gene>